<feature type="domain" description="Helicase C-terminal" evidence="12">
    <location>
        <begin position="240"/>
        <end position="400"/>
    </location>
</feature>
<evidence type="ECO:0000259" key="12">
    <source>
        <dbReference type="PROSITE" id="PS51194"/>
    </source>
</evidence>
<dbReference type="SMART" id="SM00487">
    <property type="entry name" value="DEXDc"/>
    <property type="match status" value="1"/>
</dbReference>
<dbReference type="SUPFAM" id="SSF52540">
    <property type="entry name" value="P-loop containing nucleoside triphosphate hydrolases"/>
    <property type="match status" value="1"/>
</dbReference>
<feature type="compositionally biased region" description="Basic and acidic residues" evidence="10">
    <location>
        <begin position="422"/>
        <end position="446"/>
    </location>
</feature>
<dbReference type="InterPro" id="IPR001650">
    <property type="entry name" value="Helicase_C-like"/>
</dbReference>
<evidence type="ECO:0000256" key="2">
    <source>
        <dbReference type="ARBA" id="ARBA00022741"/>
    </source>
</evidence>
<feature type="region of interest" description="Disordered" evidence="10">
    <location>
        <begin position="407"/>
        <end position="555"/>
    </location>
</feature>
<feature type="compositionally biased region" description="Basic residues" evidence="10">
    <location>
        <begin position="521"/>
        <end position="534"/>
    </location>
</feature>
<dbReference type="PROSITE" id="PS51195">
    <property type="entry name" value="Q_MOTIF"/>
    <property type="match status" value="1"/>
</dbReference>
<dbReference type="InterPro" id="IPR000629">
    <property type="entry name" value="RNA-helicase_DEAD-box_CS"/>
</dbReference>
<evidence type="ECO:0000256" key="10">
    <source>
        <dbReference type="SAM" id="MobiDB-lite"/>
    </source>
</evidence>
<dbReference type="InterPro" id="IPR014001">
    <property type="entry name" value="Helicase_ATP-bd"/>
</dbReference>
<evidence type="ECO:0000256" key="9">
    <source>
        <dbReference type="RuleBase" id="RU000492"/>
    </source>
</evidence>
<dbReference type="GO" id="GO:0016787">
    <property type="term" value="F:hydrolase activity"/>
    <property type="evidence" value="ECO:0007669"/>
    <property type="project" value="UniProtKB-KW"/>
</dbReference>
<name>A0A653AAP9_UNCDX</name>
<feature type="compositionally biased region" description="Low complexity" evidence="10">
    <location>
        <begin position="544"/>
        <end position="555"/>
    </location>
</feature>
<keyword evidence="5 9" id="KW-0067">ATP-binding</keyword>
<dbReference type="CDD" id="cd18787">
    <property type="entry name" value="SF2_C_DEAD"/>
    <property type="match status" value="1"/>
</dbReference>
<dbReference type="EC" id="3.6.4.13" evidence="14"/>
<evidence type="ECO:0000256" key="8">
    <source>
        <dbReference type="PROSITE-ProRule" id="PRU00552"/>
    </source>
</evidence>
<dbReference type="InterPro" id="IPR027417">
    <property type="entry name" value="P-loop_NTPase"/>
</dbReference>
<keyword evidence="4 9" id="KW-0347">Helicase</keyword>
<evidence type="ECO:0000259" key="11">
    <source>
        <dbReference type="PROSITE" id="PS51192"/>
    </source>
</evidence>
<evidence type="ECO:0000259" key="13">
    <source>
        <dbReference type="PROSITE" id="PS51195"/>
    </source>
</evidence>
<dbReference type="InterPro" id="IPR023554">
    <property type="entry name" value="RNA_helicase_ATP-dep_RhlB"/>
</dbReference>
<dbReference type="GO" id="GO:0003724">
    <property type="term" value="F:RNA helicase activity"/>
    <property type="evidence" value="ECO:0007669"/>
    <property type="project" value="UniProtKB-EC"/>
</dbReference>
<dbReference type="InterPro" id="IPR014014">
    <property type="entry name" value="RNA_helicase_DEAD_Q_motif"/>
</dbReference>
<evidence type="ECO:0000256" key="3">
    <source>
        <dbReference type="ARBA" id="ARBA00022801"/>
    </source>
</evidence>
<feature type="short sequence motif" description="Q motif" evidence="8">
    <location>
        <begin position="23"/>
        <end position="51"/>
    </location>
</feature>
<accession>A0A653AAP9</accession>
<dbReference type="PANTHER" id="PTHR47959">
    <property type="entry name" value="ATP-DEPENDENT RNA HELICASE RHLE-RELATED"/>
    <property type="match status" value="1"/>
</dbReference>
<evidence type="ECO:0000313" key="14">
    <source>
        <dbReference type="EMBL" id="VBB45149.1"/>
    </source>
</evidence>
<feature type="domain" description="DEAD-box RNA helicase Q" evidence="13">
    <location>
        <begin position="23"/>
        <end position="51"/>
    </location>
</feature>
<keyword evidence="3 9" id="KW-0378">Hydrolase</keyword>
<evidence type="ECO:0000256" key="6">
    <source>
        <dbReference type="ARBA" id="ARBA00022884"/>
    </source>
</evidence>
<dbReference type="Pfam" id="PF00271">
    <property type="entry name" value="Helicase_C"/>
    <property type="match status" value="1"/>
</dbReference>
<evidence type="ECO:0000256" key="1">
    <source>
        <dbReference type="ARBA" id="ARBA00022490"/>
    </source>
</evidence>
<organism evidence="14">
    <name type="scientific">Uncultured Desulfatiglans sp</name>
    <dbReference type="NCBI Taxonomy" id="1748965"/>
    <lineage>
        <taxon>Bacteria</taxon>
        <taxon>Pseudomonadati</taxon>
        <taxon>Thermodesulfobacteriota</taxon>
        <taxon>Desulfobacteria</taxon>
        <taxon>Desulfatiglandales</taxon>
        <taxon>Desulfatiglandaceae</taxon>
        <taxon>Desulfatiglans</taxon>
        <taxon>environmental samples</taxon>
    </lineage>
</organism>
<feature type="domain" description="Helicase ATP-binding" evidence="11">
    <location>
        <begin position="54"/>
        <end position="229"/>
    </location>
</feature>
<dbReference type="InterPro" id="IPR050079">
    <property type="entry name" value="DEAD_box_RNA_helicase"/>
</dbReference>
<comment type="similarity">
    <text evidence="7 9">Belongs to the DEAD box helicase family.</text>
</comment>
<protein>
    <submittedName>
        <fullName evidence="14">ATP-dependent RNA helicase RhlB</fullName>
        <ecNumber evidence="14">3.6.4.13</ecNumber>
    </submittedName>
</protein>
<dbReference type="InterPro" id="IPR044742">
    <property type="entry name" value="DEAD/DEAH_RhlB"/>
</dbReference>
<gene>
    <name evidence="14" type="primary">rhlB</name>
    <name evidence="14" type="ORF">TRIP_B350224</name>
</gene>
<keyword evidence="6" id="KW-0694">RNA-binding</keyword>
<feature type="compositionally biased region" description="Low complexity" evidence="10">
    <location>
        <begin position="447"/>
        <end position="456"/>
    </location>
</feature>
<dbReference type="CDD" id="cd00268">
    <property type="entry name" value="DEADc"/>
    <property type="match status" value="1"/>
</dbReference>
<dbReference type="EMBL" id="UPXX01000029">
    <property type="protein sequence ID" value="VBB45149.1"/>
    <property type="molecule type" value="Genomic_DNA"/>
</dbReference>
<dbReference type="HAMAP" id="MF_00661">
    <property type="entry name" value="DEAD_helicase_RhlB"/>
    <property type="match status" value="1"/>
</dbReference>
<sequence length="555" mass="61340">MTDESLSDQTIASSEPQRFLTQKTFESFNLPEKVLAGIRDAGFTHCTPIQARVLPVALEGRDVAGQAQTGTGKTAAFLVTIFSRLDESRFVPGVPSALIVAPTRELALQIYNEARIVGGHTGLKLALVVGGIDYQKQAQTLKAGVDIVICTPGRLIDYMKQGIFKPDAIQIVVVDEADRLLDLGFAKDMRFILKKLPSYEKRQSLLFSATLSFRVLELTYEYMNLPEFIDVSPDEVTVKGIDQALIHVGMEEKLKLLLGILKREEWERLLIFVNTKAEVERLTRKLKGNGWPAQGITGDVPQRKRLALMEAFKSGKTKILVATDVASRGIHVEDISHVINYDLPQDAENYVHRIGRTARAGKTGKAISLACEKFVYHLEPIEEILGYKIPVLWPEDDWFVKDEAGPVRIEGGRPKRPRKEKPKPEKRSEPKPEKRSEPKPEKRSEPKPAAQELPEAALEEAVEQPAIEEPAKKPRTAAKPAEKRKPAARGKGIAMSSQPGGIFGLAPLSFPASEEEAAKPAAKKPRKKSRRKRKPAAEGESKAETPTTAPAEPAE</sequence>
<keyword evidence="2 9" id="KW-0547">Nucleotide-binding</keyword>
<dbReference type="Gene3D" id="3.40.50.300">
    <property type="entry name" value="P-loop containing nucleotide triphosphate hydrolases"/>
    <property type="match status" value="2"/>
</dbReference>
<evidence type="ECO:0000256" key="5">
    <source>
        <dbReference type="ARBA" id="ARBA00022840"/>
    </source>
</evidence>
<dbReference type="GO" id="GO:0005829">
    <property type="term" value="C:cytosol"/>
    <property type="evidence" value="ECO:0007669"/>
    <property type="project" value="TreeGrafter"/>
</dbReference>
<keyword evidence="1" id="KW-0963">Cytoplasm</keyword>
<dbReference type="PROSITE" id="PS51194">
    <property type="entry name" value="HELICASE_CTER"/>
    <property type="match status" value="1"/>
</dbReference>
<dbReference type="PROSITE" id="PS51192">
    <property type="entry name" value="HELICASE_ATP_BIND_1"/>
    <property type="match status" value="1"/>
</dbReference>
<dbReference type="PANTHER" id="PTHR47959:SF10">
    <property type="entry name" value="ATP-DEPENDENT RNA HELICASE RHLB"/>
    <property type="match status" value="1"/>
</dbReference>
<dbReference type="PROSITE" id="PS00039">
    <property type="entry name" value="DEAD_ATP_HELICASE"/>
    <property type="match status" value="1"/>
</dbReference>
<evidence type="ECO:0000256" key="4">
    <source>
        <dbReference type="ARBA" id="ARBA00022806"/>
    </source>
</evidence>
<dbReference type="GO" id="GO:0003723">
    <property type="term" value="F:RNA binding"/>
    <property type="evidence" value="ECO:0007669"/>
    <property type="project" value="UniProtKB-KW"/>
</dbReference>
<reference evidence="14" key="1">
    <citation type="submission" date="2018-07" db="EMBL/GenBank/DDBJ databases">
        <authorList>
            <consortium name="Genoscope - CEA"/>
            <person name="William W."/>
        </authorList>
    </citation>
    <scope>NUCLEOTIDE SEQUENCE</scope>
    <source>
        <strain evidence="14">IK1</strain>
    </source>
</reference>
<dbReference type="GO" id="GO:0005524">
    <property type="term" value="F:ATP binding"/>
    <property type="evidence" value="ECO:0007669"/>
    <property type="project" value="UniProtKB-KW"/>
</dbReference>
<evidence type="ECO:0000256" key="7">
    <source>
        <dbReference type="ARBA" id="ARBA00038437"/>
    </source>
</evidence>
<dbReference type="Pfam" id="PF00270">
    <property type="entry name" value="DEAD"/>
    <property type="match status" value="1"/>
</dbReference>
<proteinExistence type="inferred from homology"/>
<dbReference type="SMART" id="SM00490">
    <property type="entry name" value="HELICc"/>
    <property type="match status" value="1"/>
</dbReference>
<dbReference type="AlphaFoldDB" id="A0A653AAP9"/>
<dbReference type="InterPro" id="IPR011545">
    <property type="entry name" value="DEAD/DEAH_box_helicase_dom"/>
</dbReference>